<evidence type="ECO:0000313" key="5">
    <source>
        <dbReference type="Proteomes" id="UP000594638"/>
    </source>
</evidence>
<gene>
    <name evidence="4" type="ORF">OLEA9_A117668</name>
</gene>
<proteinExistence type="predicted"/>
<dbReference type="EMBL" id="CACTIH010002418">
    <property type="protein sequence ID" value="CAA2976400.1"/>
    <property type="molecule type" value="Genomic_DNA"/>
</dbReference>
<feature type="region of interest" description="Disordered" evidence="2">
    <location>
        <begin position="81"/>
        <end position="101"/>
    </location>
</feature>
<dbReference type="InterPro" id="IPR035979">
    <property type="entry name" value="RBD_domain_sf"/>
</dbReference>
<protein>
    <submittedName>
        <fullName evidence="4">Heterogeneous nuclear ribonucleo 1-like</fullName>
    </submittedName>
</protein>
<dbReference type="OrthoDB" id="1875751at2759"/>
<dbReference type="PANTHER" id="PTHR48035:SF2">
    <property type="entry name" value="RNA-BINDING REGION RNP-1 DOMAIN-CONTAINING PROTEIN"/>
    <property type="match status" value="1"/>
</dbReference>
<feature type="compositionally biased region" description="Low complexity" evidence="2">
    <location>
        <begin position="127"/>
        <end position="146"/>
    </location>
</feature>
<dbReference type="SUPFAM" id="SSF54928">
    <property type="entry name" value="RNA-binding domain, RBD"/>
    <property type="match status" value="1"/>
</dbReference>
<organism evidence="4 5">
    <name type="scientific">Olea europaea subsp. europaea</name>
    <dbReference type="NCBI Taxonomy" id="158383"/>
    <lineage>
        <taxon>Eukaryota</taxon>
        <taxon>Viridiplantae</taxon>
        <taxon>Streptophyta</taxon>
        <taxon>Embryophyta</taxon>
        <taxon>Tracheophyta</taxon>
        <taxon>Spermatophyta</taxon>
        <taxon>Magnoliopsida</taxon>
        <taxon>eudicotyledons</taxon>
        <taxon>Gunneridae</taxon>
        <taxon>Pentapetalae</taxon>
        <taxon>asterids</taxon>
        <taxon>lamiids</taxon>
        <taxon>Lamiales</taxon>
        <taxon>Oleaceae</taxon>
        <taxon>Oleeae</taxon>
        <taxon>Olea</taxon>
    </lineage>
</organism>
<comment type="caution">
    <text evidence="4">The sequence shown here is derived from an EMBL/GenBank/DDBJ whole genome shotgun (WGS) entry which is preliminary data.</text>
</comment>
<dbReference type="GO" id="GO:0003723">
    <property type="term" value="F:RNA binding"/>
    <property type="evidence" value="ECO:0007669"/>
    <property type="project" value="UniProtKB-UniRule"/>
</dbReference>
<evidence type="ECO:0000256" key="1">
    <source>
        <dbReference type="PROSITE-ProRule" id="PRU00176"/>
    </source>
</evidence>
<keyword evidence="1" id="KW-0694">RNA-binding</keyword>
<dbReference type="Gramene" id="OE9A117668T1">
    <property type="protein sequence ID" value="OE9A117668C1"/>
    <property type="gene ID" value="OE9A117668"/>
</dbReference>
<name>A0A8S0RBY0_OLEEU</name>
<dbReference type="PROSITE" id="PS50102">
    <property type="entry name" value="RRM"/>
    <property type="match status" value="1"/>
</dbReference>
<sequence>MDSDKGKLFIGGISWETDEQKLKEYFQGYGEVLQTVVMRDKLTGKPRGFGFVVFADPNILDSVLQDNHVIDNRTITITRRFAPSTTPPQPPPTTTKQPLPSNYRVHHTTTHRSATYTLIANNKMTTTTQSSSTSHHTTATCTTPPHTDLPMTQRYRSRTIVVSAAHCSSDELQCGPWLRQPCIIGDIETERERGWEEEEK</sequence>
<dbReference type="AlphaFoldDB" id="A0A8S0RBY0"/>
<dbReference type="Gene3D" id="3.30.70.330">
    <property type="match status" value="1"/>
</dbReference>
<reference evidence="4 5" key="1">
    <citation type="submission" date="2019-12" db="EMBL/GenBank/DDBJ databases">
        <authorList>
            <person name="Alioto T."/>
            <person name="Alioto T."/>
            <person name="Gomez Garrido J."/>
        </authorList>
    </citation>
    <scope>NUCLEOTIDE SEQUENCE [LARGE SCALE GENOMIC DNA]</scope>
</reference>
<dbReference type="InterPro" id="IPR000504">
    <property type="entry name" value="RRM_dom"/>
</dbReference>
<dbReference type="InterPro" id="IPR053260">
    <property type="entry name" value="hnRNP"/>
</dbReference>
<dbReference type="SMART" id="SM00360">
    <property type="entry name" value="RRM"/>
    <property type="match status" value="1"/>
</dbReference>
<dbReference type="PANTHER" id="PTHR48035">
    <property type="entry name" value="HETEROGENEOUS NUCLEAR RIBONUCLEOPROTEIN 1"/>
    <property type="match status" value="1"/>
</dbReference>
<accession>A0A8S0RBY0</accession>
<feature type="domain" description="RRM" evidence="3">
    <location>
        <begin position="6"/>
        <end position="82"/>
    </location>
</feature>
<dbReference type="InterPro" id="IPR012677">
    <property type="entry name" value="Nucleotide-bd_a/b_plait_sf"/>
</dbReference>
<evidence type="ECO:0000313" key="4">
    <source>
        <dbReference type="EMBL" id="CAA2976400.1"/>
    </source>
</evidence>
<feature type="region of interest" description="Disordered" evidence="2">
    <location>
        <begin position="127"/>
        <end position="150"/>
    </location>
</feature>
<dbReference type="Proteomes" id="UP000594638">
    <property type="component" value="Unassembled WGS sequence"/>
</dbReference>
<evidence type="ECO:0000259" key="3">
    <source>
        <dbReference type="PROSITE" id="PS50102"/>
    </source>
</evidence>
<dbReference type="Pfam" id="PF00076">
    <property type="entry name" value="RRM_1"/>
    <property type="match status" value="1"/>
</dbReference>
<evidence type="ECO:0000256" key="2">
    <source>
        <dbReference type="SAM" id="MobiDB-lite"/>
    </source>
</evidence>
<keyword evidence="5" id="KW-1185">Reference proteome</keyword>